<name>A0AAU7YBB9_9VIRU</name>
<protein>
    <submittedName>
        <fullName evidence="2">Uncharacterized protein</fullName>
    </submittedName>
</protein>
<evidence type="ECO:0000313" key="2">
    <source>
        <dbReference type="EMBL" id="XBY85644.1"/>
    </source>
</evidence>
<keyword evidence="1" id="KW-0812">Transmembrane</keyword>
<feature type="transmembrane region" description="Helical" evidence="1">
    <location>
        <begin position="6"/>
        <end position="25"/>
    </location>
</feature>
<evidence type="ECO:0000256" key="1">
    <source>
        <dbReference type="SAM" id="Phobius"/>
    </source>
</evidence>
<keyword evidence="1" id="KW-0472">Membrane</keyword>
<organism evidence="2">
    <name type="scientific">Iridovirus sp</name>
    <dbReference type="NCBI Taxonomy" id="135728"/>
    <lineage>
        <taxon>Viruses</taxon>
        <taxon>Varidnaviria</taxon>
        <taxon>Bamfordvirae</taxon>
        <taxon>Nucleocytoviricota</taxon>
        <taxon>Megaviricetes</taxon>
        <taxon>Pimascovirales</taxon>
        <taxon>Pimascovirales incertae sedis</taxon>
        <taxon>Iridoviridae</taxon>
        <taxon>Betairidovirinae</taxon>
        <taxon>Iridovirus</taxon>
    </lineage>
</organism>
<proteinExistence type="predicted"/>
<feature type="transmembrane region" description="Helical" evidence="1">
    <location>
        <begin position="37"/>
        <end position="65"/>
    </location>
</feature>
<keyword evidence="1" id="KW-1133">Transmembrane helix</keyword>
<dbReference type="EMBL" id="PP847201">
    <property type="protein sequence ID" value="XBY85644.1"/>
    <property type="molecule type" value="Genomic_DNA"/>
</dbReference>
<accession>A0AAU7YBB9</accession>
<reference evidence="2" key="1">
    <citation type="submission" date="2024-05" db="EMBL/GenBank/DDBJ databases">
        <title>Complete genomes of an iridovirus, and two densoviruses identified in lab reared social spiders in California, USA.</title>
        <authorList>
            <person name="Millerwise S."/>
            <person name="Lund M.C."/>
            <person name="Schmidlin K."/>
            <person name="Kraberger S."/>
            <person name="Harrison J."/>
            <person name="Cease A."/>
            <person name="Pinter-Wollman N."/>
            <person name="Varsani A."/>
        </authorList>
    </citation>
    <scope>NUCLEOTIDE SEQUENCE</scope>
    <source>
        <strain evidence="2">SocP20</strain>
    </source>
</reference>
<sequence>MTKFTFSRFVIFSLFFTFISVSTFWNINFRFIVCKWAIFSFVALFYIFTHTSFTSFCFFVLRLFWHFFSRM</sequence>